<evidence type="ECO:0000259" key="8">
    <source>
        <dbReference type="Pfam" id="PF00535"/>
    </source>
</evidence>
<evidence type="ECO:0000313" key="10">
    <source>
        <dbReference type="Proteomes" id="UP001594351"/>
    </source>
</evidence>
<keyword evidence="7" id="KW-0472">Membrane</keyword>
<dbReference type="Proteomes" id="UP001594351">
    <property type="component" value="Unassembled WGS sequence"/>
</dbReference>
<keyword evidence="3" id="KW-0808">Transferase</keyword>
<dbReference type="PANTHER" id="PTHR48090:SF3">
    <property type="entry name" value="UNDECAPRENYL-PHOSPHATE 4-DEOXY-4-FORMAMIDO-L-ARABINOSE TRANSFERASE"/>
    <property type="match status" value="1"/>
</dbReference>
<comment type="caution">
    <text evidence="9">The sequence shown here is derived from an EMBL/GenBank/DDBJ whole genome shotgun (WGS) entry which is preliminary data.</text>
</comment>
<evidence type="ECO:0000256" key="4">
    <source>
        <dbReference type="ARBA" id="ARBA00022692"/>
    </source>
</evidence>
<dbReference type="Gene3D" id="3.90.550.10">
    <property type="entry name" value="Spore Coat Polysaccharide Biosynthesis Protein SpsA, Chain A"/>
    <property type="match status" value="1"/>
</dbReference>
<reference evidence="9 10" key="1">
    <citation type="submission" date="2024-09" db="EMBL/GenBank/DDBJ databases">
        <title>Laminarin stimulates single cell rates of sulfate reduction while oxygen inhibits transcriptomic activity in coastal marine sediment.</title>
        <authorList>
            <person name="Lindsay M."/>
            <person name="Orcutt B."/>
            <person name="Emerson D."/>
            <person name="Stepanauskas R."/>
            <person name="D'Angelo T."/>
        </authorList>
    </citation>
    <scope>NUCLEOTIDE SEQUENCE [LARGE SCALE GENOMIC DNA]</scope>
    <source>
        <strain evidence="9">SAG AM-311-K15</strain>
    </source>
</reference>
<name>A0ABV6YSX4_UNCC1</name>
<dbReference type="EMBL" id="JBHPBY010000026">
    <property type="protein sequence ID" value="MFC1849208.1"/>
    <property type="molecule type" value="Genomic_DNA"/>
</dbReference>
<keyword evidence="10" id="KW-1185">Reference proteome</keyword>
<evidence type="ECO:0000256" key="2">
    <source>
        <dbReference type="ARBA" id="ARBA00022676"/>
    </source>
</evidence>
<evidence type="ECO:0000256" key="3">
    <source>
        <dbReference type="ARBA" id="ARBA00022679"/>
    </source>
</evidence>
<dbReference type="SUPFAM" id="SSF53448">
    <property type="entry name" value="Nucleotide-diphospho-sugar transferases"/>
    <property type="match status" value="1"/>
</dbReference>
<evidence type="ECO:0000313" key="9">
    <source>
        <dbReference type="EMBL" id="MFC1849208.1"/>
    </source>
</evidence>
<sequence length="229" mass="26043">MTKPDISLFFPAYNEEGNIERVVLEAKSILEELARNFEIIIVNDGSNDDTGKIADALAAQDPRIKVCHHPLNRGYGAALKTGYTAARLEYIFFVDSDGQFDLSEMHKFMPFIADFDIVTGYRIRRQDNFVRILNARGWNIINKILFGINVKDINCAFKCIKRSVFDLFTLTTDGAMINAELYAKARIHELTIKEIGVSHYSRTIGTQTGAHLSVIIKAFRELWLIKKHL</sequence>
<gene>
    <name evidence="9" type="ORF">ACFL27_03265</name>
</gene>
<feature type="domain" description="Glycosyltransferase 2-like" evidence="8">
    <location>
        <begin position="7"/>
        <end position="165"/>
    </location>
</feature>
<evidence type="ECO:0000256" key="1">
    <source>
        <dbReference type="ARBA" id="ARBA00022475"/>
    </source>
</evidence>
<evidence type="ECO:0000256" key="6">
    <source>
        <dbReference type="ARBA" id="ARBA00022989"/>
    </source>
</evidence>
<dbReference type="Pfam" id="PF00535">
    <property type="entry name" value="Glycos_transf_2"/>
    <property type="match status" value="1"/>
</dbReference>
<keyword evidence="6" id="KW-1133">Transmembrane helix</keyword>
<dbReference type="CDD" id="cd04179">
    <property type="entry name" value="DPM_DPG-synthase_like"/>
    <property type="match status" value="1"/>
</dbReference>
<keyword evidence="5" id="KW-0448">Lipopolysaccharide biosynthesis</keyword>
<dbReference type="InterPro" id="IPR050256">
    <property type="entry name" value="Glycosyltransferase_2"/>
</dbReference>
<dbReference type="InterPro" id="IPR001173">
    <property type="entry name" value="Glyco_trans_2-like"/>
</dbReference>
<accession>A0ABV6YSX4</accession>
<organism evidence="9 10">
    <name type="scientific">candidate division CSSED10-310 bacterium</name>
    <dbReference type="NCBI Taxonomy" id="2855610"/>
    <lineage>
        <taxon>Bacteria</taxon>
        <taxon>Bacteria division CSSED10-310</taxon>
    </lineage>
</organism>
<evidence type="ECO:0000256" key="5">
    <source>
        <dbReference type="ARBA" id="ARBA00022985"/>
    </source>
</evidence>
<keyword evidence="2" id="KW-0328">Glycosyltransferase</keyword>
<keyword evidence="4" id="KW-0812">Transmembrane</keyword>
<dbReference type="PANTHER" id="PTHR48090">
    <property type="entry name" value="UNDECAPRENYL-PHOSPHATE 4-DEOXY-4-FORMAMIDO-L-ARABINOSE TRANSFERASE-RELATED"/>
    <property type="match status" value="1"/>
</dbReference>
<proteinExistence type="predicted"/>
<dbReference type="InterPro" id="IPR029044">
    <property type="entry name" value="Nucleotide-diphossugar_trans"/>
</dbReference>
<evidence type="ECO:0000256" key="7">
    <source>
        <dbReference type="ARBA" id="ARBA00023136"/>
    </source>
</evidence>
<protein>
    <submittedName>
        <fullName evidence="9">Glycosyltransferase family 2 protein</fullName>
    </submittedName>
</protein>
<keyword evidence="1" id="KW-1003">Cell membrane</keyword>